<keyword evidence="5" id="KW-1185">Reference proteome</keyword>
<dbReference type="Gene3D" id="3.40.50.1110">
    <property type="entry name" value="SGNH hydrolase"/>
    <property type="match status" value="1"/>
</dbReference>
<feature type="coiled-coil region" evidence="1">
    <location>
        <begin position="402"/>
        <end position="436"/>
    </location>
</feature>
<dbReference type="RefSeq" id="WP_144997099.1">
    <property type="nucleotide sequence ID" value="NZ_CP036281.1"/>
</dbReference>
<dbReference type="Proteomes" id="UP000317178">
    <property type="component" value="Chromosome"/>
</dbReference>
<evidence type="ECO:0000256" key="2">
    <source>
        <dbReference type="SAM" id="SignalP"/>
    </source>
</evidence>
<accession>A0A518CQW2</accession>
<dbReference type="AlphaFoldDB" id="A0A518CQW2"/>
<dbReference type="PANTHER" id="PTHR30383">
    <property type="entry name" value="THIOESTERASE 1/PROTEASE 1/LYSOPHOSPHOLIPASE L1"/>
    <property type="match status" value="1"/>
</dbReference>
<dbReference type="InterPro" id="IPR051532">
    <property type="entry name" value="Ester_Hydrolysis_Enzymes"/>
</dbReference>
<feature type="domain" description="SGNH hydrolase-type esterase" evidence="3">
    <location>
        <begin position="48"/>
        <end position="232"/>
    </location>
</feature>
<dbReference type="EMBL" id="CP036281">
    <property type="protein sequence ID" value="QDU81608.1"/>
    <property type="molecule type" value="Genomic_DNA"/>
</dbReference>
<sequence precursor="true">MNRLRSSSLLLMLILSITAFASQAAPAQEGAQPIVGKMELAEGDCIVFLGDSITHQCLYTQYVEDYFYTRYPNMRLQFHNAGVGGAQALDALDRFDRDVAAYNPKYVTILLGMNDGHYVPFNQPTMNLYHNGMTELLNRLDAIGATPILMTPTMYDSRAARISRPDSPEQRLEFYNSVLAYFGRWLQEQALNNGYGFVDMFTPLNDITLDQRKTDPDFTMIKDAVHPGPSGQLVMAVAILEDMQVDRLVSSINVEIDNKGTVHASMKNGELSGIKLLDDGLEFTAHAESLPLVIPEEAAEGVALTKLGHKFSRESLEIHGLESSKYKLLIDDQEIGTYTSTQLERHLELQGNANTPQYQQAAEVAAINKERNDGPVHELRAIWSLFQRYSRHLRELAANPESKEAKDLVSKAEVQLGDLEKRVADAEAKAKALEDKIFEINKPQPHVYRLIKVD</sequence>
<dbReference type="Pfam" id="PF13472">
    <property type="entry name" value="Lipase_GDSL_2"/>
    <property type="match status" value="1"/>
</dbReference>
<dbReference type="GO" id="GO:0004622">
    <property type="term" value="F:phosphatidylcholine lysophospholipase activity"/>
    <property type="evidence" value="ECO:0007669"/>
    <property type="project" value="TreeGrafter"/>
</dbReference>
<keyword evidence="4" id="KW-0378">Hydrolase</keyword>
<dbReference type="SUPFAM" id="SSF52266">
    <property type="entry name" value="SGNH hydrolase"/>
    <property type="match status" value="1"/>
</dbReference>
<proteinExistence type="predicted"/>
<dbReference type="OrthoDB" id="9794725at2"/>
<dbReference type="CDD" id="cd01834">
    <property type="entry name" value="SGNH_hydrolase_like_2"/>
    <property type="match status" value="1"/>
</dbReference>
<evidence type="ECO:0000313" key="5">
    <source>
        <dbReference type="Proteomes" id="UP000317178"/>
    </source>
</evidence>
<dbReference type="KEGG" id="plon:Pla110_33500"/>
<reference evidence="4 5" key="1">
    <citation type="submission" date="2019-02" db="EMBL/GenBank/DDBJ databases">
        <title>Deep-cultivation of Planctomycetes and their phenomic and genomic characterization uncovers novel biology.</title>
        <authorList>
            <person name="Wiegand S."/>
            <person name="Jogler M."/>
            <person name="Boedeker C."/>
            <person name="Pinto D."/>
            <person name="Vollmers J."/>
            <person name="Rivas-Marin E."/>
            <person name="Kohn T."/>
            <person name="Peeters S.H."/>
            <person name="Heuer A."/>
            <person name="Rast P."/>
            <person name="Oberbeckmann S."/>
            <person name="Bunk B."/>
            <person name="Jeske O."/>
            <person name="Meyerdierks A."/>
            <person name="Storesund J.E."/>
            <person name="Kallscheuer N."/>
            <person name="Luecker S."/>
            <person name="Lage O.M."/>
            <person name="Pohl T."/>
            <person name="Merkel B.J."/>
            <person name="Hornburger P."/>
            <person name="Mueller R.-W."/>
            <person name="Bruemmer F."/>
            <person name="Labrenz M."/>
            <person name="Spormann A.M."/>
            <person name="Op den Camp H."/>
            <person name="Overmann J."/>
            <person name="Amann R."/>
            <person name="Jetten M.S.M."/>
            <person name="Mascher T."/>
            <person name="Medema M.H."/>
            <person name="Devos D.P."/>
            <person name="Kaster A.-K."/>
            <person name="Ovreas L."/>
            <person name="Rohde M."/>
            <person name="Galperin M.Y."/>
            <person name="Jogler C."/>
        </authorList>
    </citation>
    <scope>NUCLEOTIDE SEQUENCE [LARGE SCALE GENOMIC DNA]</scope>
    <source>
        <strain evidence="4 5">Pla110</strain>
    </source>
</reference>
<keyword evidence="2" id="KW-0732">Signal</keyword>
<feature type="signal peptide" evidence="2">
    <location>
        <begin position="1"/>
        <end position="21"/>
    </location>
</feature>
<gene>
    <name evidence="4" type="ORF">Pla110_33500</name>
</gene>
<dbReference type="InterPro" id="IPR013830">
    <property type="entry name" value="SGNH_hydro"/>
</dbReference>
<dbReference type="InterPro" id="IPR036514">
    <property type="entry name" value="SGNH_hydro_sf"/>
</dbReference>
<evidence type="ECO:0000256" key="1">
    <source>
        <dbReference type="SAM" id="Coils"/>
    </source>
</evidence>
<feature type="chain" id="PRO_5022154217" evidence="2">
    <location>
        <begin position="22"/>
        <end position="454"/>
    </location>
</feature>
<protein>
    <submittedName>
        <fullName evidence="4">GDSL-like Lipase/Acylhydrolase</fullName>
    </submittedName>
</protein>
<evidence type="ECO:0000259" key="3">
    <source>
        <dbReference type="Pfam" id="PF13472"/>
    </source>
</evidence>
<dbReference type="PANTHER" id="PTHR30383:SF5">
    <property type="entry name" value="SGNH HYDROLASE-TYPE ESTERASE DOMAIN-CONTAINING PROTEIN"/>
    <property type="match status" value="1"/>
</dbReference>
<name>A0A518CQW2_9PLAN</name>
<evidence type="ECO:0000313" key="4">
    <source>
        <dbReference type="EMBL" id="QDU81608.1"/>
    </source>
</evidence>
<keyword evidence="1" id="KW-0175">Coiled coil</keyword>
<organism evidence="4 5">
    <name type="scientific">Polystyrenella longa</name>
    <dbReference type="NCBI Taxonomy" id="2528007"/>
    <lineage>
        <taxon>Bacteria</taxon>
        <taxon>Pseudomonadati</taxon>
        <taxon>Planctomycetota</taxon>
        <taxon>Planctomycetia</taxon>
        <taxon>Planctomycetales</taxon>
        <taxon>Planctomycetaceae</taxon>
        <taxon>Polystyrenella</taxon>
    </lineage>
</organism>